<keyword evidence="2 7" id="KW-0227">DNA damage</keyword>
<accession>A0A318U146</accession>
<evidence type="ECO:0000259" key="9">
    <source>
        <dbReference type="PROSITE" id="PS50164"/>
    </source>
</evidence>
<feature type="domain" description="GIY-YIG" evidence="9">
    <location>
        <begin position="14"/>
        <end position="91"/>
    </location>
</feature>
<dbReference type="AlphaFoldDB" id="A0A318U146"/>
<feature type="domain" description="UVR" evidence="8">
    <location>
        <begin position="196"/>
        <end position="231"/>
    </location>
</feature>
<name>A0A318U146_9BACL</name>
<comment type="subunit">
    <text evidence="7">Interacts with UvrB in an incision complex.</text>
</comment>
<dbReference type="SUPFAM" id="SSF46600">
    <property type="entry name" value="C-terminal UvrC-binding domain of UvrB"/>
    <property type="match status" value="1"/>
</dbReference>
<dbReference type="InterPro" id="IPR047296">
    <property type="entry name" value="GIY-YIG_UvrC_Cho"/>
</dbReference>
<reference evidence="11 12" key="1">
    <citation type="submission" date="2018-06" db="EMBL/GenBank/DDBJ databases">
        <title>Genomic Encyclopedia of Archaeal and Bacterial Type Strains, Phase II (KMG-II): from individual species to whole genera.</title>
        <authorList>
            <person name="Goeker M."/>
        </authorList>
    </citation>
    <scope>NUCLEOTIDE SEQUENCE [LARGE SCALE GENOMIC DNA]</scope>
    <source>
        <strain evidence="11 12">KACC 16626</strain>
    </source>
</reference>
<dbReference type="CDD" id="cd10434">
    <property type="entry name" value="GIY-YIG_UvrC_Cho"/>
    <property type="match status" value="1"/>
</dbReference>
<evidence type="ECO:0000256" key="6">
    <source>
        <dbReference type="ARBA" id="ARBA00023236"/>
    </source>
</evidence>
<dbReference type="Gene3D" id="3.40.1440.10">
    <property type="entry name" value="GIY-YIG endonuclease"/>
    <property type="match status" value="1"/>
</dbReference>
<evidence type="ECO:0000259" key="8">
    <source>
        <dbReference type="PROSITE" id="PS50151"/>
    </source>
</evidence>
<dbReference type="PANTHER" id="PTHR30562">
    <property type="entry name" value="UVRC/OXIDOREDUCTASE"/>
    <property type="match status" value="1"/>
</dbReference>
<dbReference type="EMBL" id="QJTJ01000001">
    <property type="protein sequence ID" value="PYF08968.1"/>
    <property type="molecule type" value="Genomic_DNA"/>
</dbReference>
<keyword evidence="4 7" id="KW-0267">Excision nuclease</keyword>
<dbReference type="PROSITE" id="PS50164">
    <property type="entry name" value="GIY_YIG"/>
    <property type="match status" value="1"/>
</dbReference>
<dbReference type="SUPFAM" id="SSF82771">
    <property type="entry name" value="GIY-YIG endonuclease"/>
    <property type="match status" value="1"/>
</dbReference>
<sequence>MNDTIQNKLAILPDEPGCYLMKDRQGTIIYVGKAKVLKNRVRSYFNGTHDGKTQRLVSEIEDFEYIVTSSDLEALILELNLIKLHDPKYNIMLTDDKTYPYIKITNEKYPRILTTRKVKKDKAKYFGPYPNAGAANETRKLLDRLYPLRKCARLPDRVCLYYHLGQCLAPCVKDIEPKIYDEMIEEISRFLNGGFEDVKVDIEKKMLEAAENLEFERAKEFRDQITHIETVMQKQKMVTGDLSNRDVFGYAVEKGWMCVQVFFVRQGKLIERDVSIFPIYRDSEEEFLTFVGRFYDIPEHIKPKEIFIPSQIDKALLEKYLDVKVIIPKRGSKKELVDLAMKNAQIGIREKFQLIERQEERTVGACEALGDAMEISPPLRIEAFDNSHMHGTDAVSAMVVFVDGKPAKKEYRKYKLRETAKHDDYGAMQEVIRRRYTRVLKEDLPLPDLIIIDGGKGQMEVAREVIEDELGLFIPIAGLAKDNKHNTSQLLYGDPPVPIEMKRTSDGFYLLQRIQDEVHRFAITFLRQQHQTHAIQSVLDEIEGVGPKRKQQLLKHFGSIKKIKESSVEELMKAQIPSATATAIYNHFHKDSLSTE</sequence>
<evidence type="ECO:0000313" key="11">
    <source>
        <dbReference type="EMBL" id="PYF08968.1"/>
    </source>
</evidence>
<proteinExistence type="inferred from homology"/>
<comment type="subcellular location">
    <subcellularLocation>
        <location evidence="7">Cytoplasm</location>
    </subcellularLocation>
</comment>
<dbReference type="InterPro" id="IPR000305">
    <property type="entry name" value="GIY-YIG_endonuc"/>
</dbReference>
<dbReference type="GO" id="GO:0005737">
    <property type="term" value="C:cytoplasm"/>
    <property type="evidence" value="ECO:0007669"/>
    <property type="project" value="UniProtKB-SubCell"/>
</dbReference>
<dbReference type="GO" id="GO:0009432">
    <property type="term" value="P:SOS response"/>
    <property type="evidence" value="ECO:0007669"/>
    <property type="project" value="UniProtKB-UniRule"/>
</dbReference>
<dbReference type="SMART" id="SM00465">
    <property type="entry name" value="GIYc"/>
    <property type="match status" value="1"/>
</dbReference>
<dbReference type="GO" id="GO:0006289">
    <property type="term" value="P:nucleotide-excision repair"/>
    <property type="evidence" value="ECO:0007669"/>
    <property type="project" value="UniProtKB-UniRule"/>
</dbReference>
<dbReference type="FunFam" id="3.40.1440.10:FF:000001">
    <property type="entry name" value="UvrABC system protein C"/>
    <property type="match status" value="1"/>
</dbReference>
<dbReference type="Pfam" id="PF14520">
    <property type="entry name" value="HHH_5"/>
    <property type="match status" value="1"/>
</dbReference>
<protein>
    <recommendedName>
        <fullName evidence="7">UvrABC system protein C</fullName>
        <shortName evidence="7">Protein UvrC</shortName>
    </recommendedName>
    <alternativeName>
        <fullName evidence="7">Excinuclease ABC subunit C</fullName>
    </alternativeName>
</protein>
<evidence type="ECO:0000256" key="3">
    <source>
        <dbReference type="ARBA" id="ARBA00022769"/>
    </source>
</evidence>
<dbReference type="Pfam" id="PF08459">
    <property type="entry name" value="UvrC_RNaseH_dom"/>
    <property type="match status" value="1"/>
</dbReference>
<dbReference type="Gene3D" id="3.30.420.340">
    <property type="entry name" value="UvrC, RNAse H endonuclease domain"/>
    <property type="match status" value="1"/>
</dbReference>
<comment type="function">
    <text evidence="7">The UvrABC repair system catalyzes the recognition and processing of DNA lesions. UvrC both incises the 5' and 3' sides of the lesion. The N-terminal half is responsible for the 3' incision and the C-terminal half is responsible for the 5' incision.</text>
</comment>
<dbReference type="InterPro" id="IPR001943">
    <property type="entry name" value="UVR_dom"/>
</dbReference>
<evidence type="ECO:0000256" key="2">
    <source>
        <dbReference type="ARBA" id="ARBA00022763"/>
    </source>
</evidence>
<dbReference type="InterPro" id="IPR004791">
    <property type="entry name" value="UvrC"/>
</dbReference>
<dbReference type="InterPro" id="IPR038476">
    <property type="entry name" value="UvrC_RNase_H_dom_sf"/>
</dbReference>
<gene>
    <name evidence="7" type="primary">uvrC</name>
    <name evidence="11" type="ORF">BJ095_101190</name>
</gene>
<dbReference type="FunFam" id="3.30.420.340:FF:000002">
    <property type="entry name" value="UvrABC system protein C"/>
    <property type="match status" value="1"/>
</dbReference>
<dbReference type="RefSeq" id="WP_107934141.1">
    <property type="nucleotide sequence ID" value="NZ_CP085009.1"/>
</dbReference>
<evidence type="ECO:0000313" key="12">
    <source>
        <dbReference type="Proteomes" id="UP000247416"/>
    </source>
</evidence>
<evidence type="ECO:0000256" key="4">
    <source>
        <dbReference type="ARBA" id="ARBA00022881"/>
    </source>
</evidence>
<dbReference type="GO" id="GO:0009381">
    <property type="term" value="F:excinuclease ABC activity"/>
    <property type="evidence" value="ECO:0007669"/>
    <property type="project" value="UniProtKB-UniRule"/>
</dbReference>
<dbReference type="InterPro" id="IPR050066">
    <property type="entry name" value="UvrABC_protein_C"/>
</dbReference>
<comment type="caution">
    <text evidence="11">The sequence shown here is derived from an EMBL/GenBank/DDBJ whole genome shotgun (WGS) entry which is preliminary data.</text>
</comment>
<keyword evidence="1 7" id="KW-0963">Cytoplasm</keyword>
<dbReference type="GO" id="GO:0003677">
    <property type="term" value="F:DNA binding"/>
    <property type="evidence" value="ECO:0007669"/>
    <property type="project" value="UniProtKB-UniRule"/>
</dbReference>
<evidence type="ECO:0000256" key="7">
    <source>
        <dbReference type="HAMAP-Rule" id="MF_00203"/>
    </source>
</evidence>
<dbReference type="InterPro" id="IPR036876">
    <property type="entry name" value="UVR_dom_sf"/>
</dbReference>
<dbReference type="HAMAP" id="MF_00203">
    <property type="entry name" value="UvrC"/>
    <property type="match status" value="1"/>
</dbReference>
<dbReference type="NCBIfam" id="TIGR00194">
    <property type="entry name" value="uvrC"/>
    <property type="match status" value="1"/>
</dbReference>
<dbReference type="InterPro" id="IPR035901">
    <property type="entry name" value="GIY-YIG_endonuc_sf"/>
</dbReference>
<dbReference type="Pfam" id="PF22920">
    <property type="entry name" value="UvrC_RNaseH"/>
    <property type="match status" value="1"/>
</dbReference>
<dbReference type="Pfam" id="PF01541">
    <property type="entry name" value="GIY-YIG"/>
    <property type="match status" value="1"/>
</dbReference>
<evidence type="ECO:0000256" key="1">
    <source>
        <dbReference type="ARBA" id="ARBA00022490"/>
    </source>
</evidence>
<dbReference type="GO" id="GO:0009380">
    <property type="term" value="C:excinuclease repair complex"/>
    <property type="evidence" value="ECO:0007669"/>
    <property type="project" value="InterPro"/>
</dbReference>
<dbReference type="Gene3D" id="1.10.150.20">
    <property type="entry name" value="5' to 3' exonuclease, C-terminal subdomain"/>
    <property type="match status" value="1"/>
</dbReference>
<keyword evidence="12" id="KW-1185">Reference proteome</keyword>
<keyword evidence="5 7" id="KW-0234">DNA repair</keyword>
<dbReference type="PANTHER" id="PTHR30562:SF1">
    <property type="entry name" value="UVRABC SYSTEM PROTEIN C"/>
    <property type="match status" value="1"/>
</dbReference>
<keyword evidence="6 7" id="KW-0742">SOS response</keyword>
<organism evidence="11 12">
    <name type="scientific">Ureibacillus chungkukjangi</name>
    <dbReference type="NCBI Taxonomy" id="1202712"/>
    <lineage>
        <taxon>Bacteria</taxon>
        <taxon>Bacillati</taxon>
        <taxon>Bacillota</taxon>
        <taxon>Bacilli</taxon>
        <taxon>Bacillales</taxon>
        <taxon>Caryophanaceae</taxon>
        <taxon>Ureibacillus</taxon>
    </lineage>
</organism>
<dbReference type="PROSITE" id="PS50165">
    <property type="entry name" value="UVRC"/>
    <property type="match status" value="1"/>
</dbReference>
<evidence type="ECO:0000259" key="10">
    <source>
        <dbReference type="PROSITE" id="PS50165"/>
    </source>
</evidence>
<dbReference type="PROSITE" id="PS50151">
    <property type="entry name" value="UVR"/>
    <property type="match status" value="1"/>
</dbReference>
<dbReference type="Proteomes" id="UP000247416">
    <property type="component" value="Unassembled WGS sequence"/>
</dbReference>
<evidence type="ECO:0000256" key="5">
    <source>
        <dbReference type="ARBA" id="ARBA00023204"/>
    </source>
</evidence>
<dbReference type="OrthoDB" id="9804933at2"/>
<comment type="similarity">
    <text evidence="7">Belongs to the UvrC family.</text>
</comment>
<dbReference type="InterPro" id="IPR001162">
    <property type="entry name" value="UvrC_RNase_H_dom"/>
</dbReference>
<dbReference type="InterPro" id="IPR010994">
    <property type="entry name" value="RuvA_2-like"/>
</dbReference>
<feature type="domain" description="UvrC family homology region profile" evidence="10">
    <location>
        <begin position="247"/>
        <end position="466"/>
    </location>
</feature>
<dbReference type="SUPFAM" id="SSF47781">
    <property type="entry name" value="RuvA domain 2-like"/>
    <property type="match status" value="1"/>
</dbReference>
<dbReference type="Pfam" id="PF02151">
    <property type="entry name" value="UVR"/>
    <property type="match status" value="1"/>
</dbReference>
<keyword evidence="3 7" id="KW-0228">DNA excision</keyword>
<dbReference type="Gene3D" id="4.10.860.10">
    <property type="entry name" value="UVR domain"/>
    <property type="match status" value="1"/>
</dbReference>